<evidence type="ECO:0000313" key="10">
    <source>
        <dbReference type="Proteomes" id="UP000013047"/>
    </source>
</evidence>
<feature type="transmembrane region" description="Helical" evidence="7">
    <location>
        <begin position="104"/>
        <end position="127"/>
    </location>
</feature>
<evidence type="ECO:0000256" key="3">
    <source>
        <dbReference type="ARBA" id="ARBA00022475"/>
    </source>
</evidence>
<dbReference type="RefSeq" id="WP_004390978.1">
    <property type="nucleotide sequence ID" value="NZ_AMXF01000527.1"/>
</dbReference>
<evidence type="ECO:0000256" key="7">
    <source>
        <dbReference type="RuleBase" id="RU363032"/>
    </source>
</evidence>
<sequence>GTPMLVQLLLVYYGASQWEWMRAAWEAGHPLWTLFREPYFCALFAFGLNTCAYTVEILAGSMRNTPHGELEAAKAMGMTRLKALQRIVIPSALRRMIPTYSNEVILMLQGSAIASAVTLVDLTGAARNVYSRHFAPFEAFVFVGLIYLMLTFVLVGLFKLAEQRWLAHLAPRKAGAGRSS</sequence>
<dbReference type="Gene3D" id="1.10.3720.10">
    <property type="entry name" value="MetI-like"/>
    <property type="match status" value="1"/>
</dbReference>
<comment type="subcellular location">
    <subcellularLocation>
        <location evidence="1 7">Cell membrane</location>
        <topology evidence="1 7">Multi-pass membrane protein</topology>
    </subcellularLocation>
</comment>
<dbReference type="PANTHER" id="PTHR30450">
    <property type="entry name" value="ABC TRANSPORTER PERMEASE"/>
    <property type="match status" value="1"/>
</dbReference>
<dbReference type="CDD" id="cd06261">
    <property type="entry name" value="TM_PBP2"/>
    <property type="match status" value="1"/>
</dbReference>
<evidence type="ECO:0000256" key="4">
    <source>
        <dbReference type="ARBA" id="ARBA00022692"/>
    </source>
</evidence>
<dbReference type="AlphaFoldDB" id="N6YW50"/>
<reference evidence="9 10" key="1">
    <citation type="submission" date="2012-09" db="EMBL/GenBank/DDBJ databases">
        <title>Draft Genome Sequences of 6 Strains from Genus Thauera.</title>
        <authorList>
            <person name="Liu B."/>
            <person name="Shapleigh J.P."/>
            <person name="Frostegard A.H."/>
        </authorList>
    </citation>
    <scope>NUCLEOTIDE SEQUENCE [LARGE SCALE GENOMIC DNA]</scope>
    <source>
        <strain evidence="9 10">B4P</strain>
    </source>
</reference>
<dbReference type="EMBL" id="AMXF01000527">
    <property type="protein sequence ID" value="ENO86652.1"/>
    <property type="molecule type" value="Genomic_DNA"/>
</dbReference>
<dbReference type="GO" id="GO:0005886">
    <property type="term" value="C:plasma membrane"/>
    <property type="evidence" value="ECO:0007669"/>
    <property type="project" value="UniProtKB-SubCell"/>
</dbReference>
<dbReference type="PROSITE" id="PS50928">
    <property type="entry name" value="ABC_TM1"/>
    <property type="match status" value="1"/>
</dbReference>
<accession>N6YW50</accession>
<dbReference type="InterPro" id="IPR035906">
    <property type="entry name" value="MetI-like_sf"/>
</dbReference>
<dbReference type="OrthoDB" id="7026155at2"/>
<evidence type="ECO:0000259" key="8">
    <source>
        <dbReference type="PROSITE" id="PS50928"/>
    </source>
</evidence>
<feature type="non-terminal residue" evidence="9">
    <location>
        <position position="1"/>
    </location>
</feature>
<dbReference type="InterPro" id="IPR051322">
    <property type="entry name" value="AA_ABC_Transporter_Permease"/>
</dbReference>
<comment type="caution">
    <text evidence="9">The sequence shown here is derived from an EMBL/GenBank/DDBJ whole genome shotgun (WGS) entry which is preliminary data.</text>
</comment>
<keyword evidence="5 7" id="KW-1133">Transmembrane helix</keyword>
<feature type="transmembrane region" description="Helical" evidence="7">
    <location>
        <begin position="139"/>
        <end position="158"/>
    </location>
</feature>
<organism evidence="9 10">
    <name type="scientific">Thauera phenylacetica B4P</name>
    <dbReference type="NCBI Taxonomy" id="1234382"/>
    <lineage>
        <taxon>Bacteria</taxon>
        <taxon>Pseudomonadati</taxon>
        <taxon>Pseudomonadota</taxon>
        <taxon>Betaproteobacteria</taxon>
        <taxon>Rhodocyclales</taxon>
        <taxon>Zoogloeaceae</taxon>
        <taxon>Thauera</taxon>
    </lineage>
</organism>
<gene>
    <name evidence="9" type="ORF">C667_23874</name>
</gene>
<proteinExistence type="inferred from homology"/>
<dbReference type="Pfam" id="PF00528">
    <property type="entry name" value="BPD_transp_1"/>
    <property type="match status" value="1"/>
</dbReference>
<dbReference type="SUPFAM" id="SSF161098">
    <property type="entry name" value="MetI-like"/>
    <property type="match status" value="1"/>
</dbReference>
<keyword evidence="6 7" id="KW-0472">Membrane</keyword>
<name>N6YW50_9RHOO</name>
<keyword evidence="4 7" id="KW-0812">Transmembrane</keyword>
<evidence type="ECO:0000256" key="2">
    <source>
        <dbReference type="ARBA" id="ARBA00022448"/>
    </source>
</evidence>
<feature type="domain" description="ABC transmembrane type-1" evidence="8">
    <location>
        <begin position="1"/>
        <end position="158"/>
    </location>
</feature>
<keyword evidence="2 7" id="KW-0813">Transport</keyword>
<evidence type="ECO:0000256" key="6">
    <source>
        <dbReference type="ARBA" id="ARBA00023136"/>
    </source>
</evidence>
<dbReference type="GO" id="GO:0055085">
    <property type="term" value="P:transmembrane transport"/>
    <property type="evidence" value="ECO:0007669"/>
    <property type="project" value="InterPro"/>
</dbReference>
<comment type="similarity">
    <text evidence="7">Belongs to the binding-protein-dependent transport system permease family.</text>
</comment>
<dbReference type="GO" id="GO:0006865">
    <property type="term" value="P:amino acid transport"/>
    <property type="evidence" value="ECO:0007669"/>
    <property type="project" value="TreeGrafter"/>
</dbReference>
<dbReference type="InterPro" id="IPR000515">
    <property type="entry name" value="MetI-like"/>
</dbReference>
<evidence type="ECO:0000256" key="1">
    <source>
        <dbReference type="ARBA" id="ARBA00004651"/>
    </source>
</evidence>
<keyword evidence="3" id="KW-1003">Cell membrane</keyword>
<dbReference type="PANTHER" id="PTHR30450:SF2">
    <property type="entry name" value="ABC TRANSPORTER PERMEASE PROTEIN"/>
    <property type="match status" value="1"/>
</dbReference>
<dbReference type="Proteomes" id="UP000013047">
    <property type="component" value="Unassembled WGS sequence"/>
</dbReference>
<keyword evidence="10" id="KW-1185">Reference proteome</keyword>
<evidence type="ECO:0000313" key="9">
    <source>
        <dbReference type="EMBL" id="ENO86652.1"/>
    </source>
</evidence>
<evidence type="ECO:0000256" key="5">
    <source>
        <dbReference type="ARBA" id="ARBA00022989"/>
    </source>
</evidence>
<protein>
    <submittedName>
        <fullName evidence="9">Polar amino acid ABC transporter permease</fullName>
    </submittedName>
</protein>